<dbReference type="OrthoDB" id="9786619at2"/>
<dbReference type="KEGG" id="afy:BW247_03975"/>
<dbReference type="Proteomes" id="UP000243807">
    <property type="component" value="Chromosome"/>
</dbReference>
<dbReference type="PANTHER" id="PTHR33337:SF40">
    <property type="entry name" value="CENP-V_GFA DOMAIN-CONTAINING PROTEIN-RELATED"/>
    <property type="match status" value="1"/>
</dbReference>
<keyword evidence="2" id="KW-0479">Metal-binding</keyword>
<name>A0A1P8UEV2_9GAMM</name>
<dbReference type="EMBL" id="CP019434">
    <property type="protein sequence ID" value="APZ42351.1"/>
    <property type="molecule type" value="Genomic_DNA"/>
</dbReference>
<keyword evidence="4" id="KW-0456">Lyase</keyword>
<gene>
    <name evidence="6" type="ORF">BW247_03975</name>
</gene>
<keyword evidence="7" id="KW-1185">Reference proteome</keyword>
<dbReference type="GO" id="GO:0016846">
    <property type="term" value="F:carbon-sulfur lyase activity"/>
    <property type="evidence" value="ECO:0007669"/>
    <property type="project" value="InterPro"/>
</dbReference>
<feature type="domain" description="CENP-V/GFA" evidence="5">
    <location>
        <begin position="5"/>
        <end position="120"/>
    </location>
</feature>
<reference evidence="6 7" key="1">
    <citation type="submission" date="2017-01" db="EMBL/GenBank/DDBJ databases">
        <title>Draft sequence of Acidihalobacter ferrooxidans strain DSM 14175 (strain V8).</title>
        <authorList>
            <person name="Khaleque H.N."/>
            <person name="Ramsay J.P."/>
            <person name="Murphy R.J.T."/>
            <person name="Kaksonen A.H."/>
            <person name="Boxall N.J."/>
            <person name="Watkin E.L.J."/>
        </authorList>
    </citation>
    <scope>NUCLEOTIDE SEQUENCE [LARGE SCALE GENOMIC DNA]</scope>
    <source>
        <strain evidence="6 7">V8</strain>
    </source>
</reference>
<protein>
    <recommendedName>
        <fullName evidence="5">CENP-V/GFA domain-containing protein</fullName>
    </recommendedName>
</protein>
<dbReference type="InterPro" id="IPR011057">
    <property type="entry name" value="Mss4-like_sf"/>
</dbReference>
<dbReference type="STRING" id="1765967.BW247_03975"/>
<dbReference type="SUPFAM" id="SSF51316">
    <property type="entry name" value="Mss4-like"/>
    <property type="match status" value="1"/>
</dbReference>
<organism evidence="6 7">
    <name type="scientific">Acidihalobacter ferrooxydans</name>
    <dbReference type="NCBI Taxonomy" id="1765967"/>
    <lineage>
        <taxon>Bacteria</taxon>
        <taxon>Pseudomonadati</taxon>
        <taxon>Pseudomonadota</taxon>
        <taxon>Gammaproteobacteria</taxon>
        <taxon>Chromatiales</taxon>
        <taxon>Ectothiorhodospiraceae</taxon>
        <taxon>Acidihalobacter</taxon>
    </lineage>
</organism>
<evidence type="ECO:0000259" key="5">
    <source>
        <dbReference type="PROSITE" id="PS51891"/>
    </source>
</evidence>
<comment type="similarity">
    <text evidence="1">Belongs to the Gfa family.</text>
</comment>
<dbReference type="InterPro" id="IPR006913">
    <property type="entry name" value="CENP-V/GFA"/>
</dbReference>
<dbReference type="Pfam" id="PF04828">
    <property type="entry name" value="GFA"/>
    <property type="match status" value="1"/>
</dbReference>
<dbReference type="AlphaFoldDB" id="A0A1P8UEV2"/>
<evidence type="ECO:0000313" key="7">
    <source>
        <dbReference type="Proteomes" id="UP000243807"/>
    </source>
</evidence>
<proteinExistence type="inferred from homology"/>
<evidence type="ECO:0000256" key="4">
    <source>
        <dbReference type="ARBA" id="ARBA00023239"/>
    </source>
</evidence>
<dbReference type="GO" id="GO:0046872">
    <property type="term" value="F:metal ion binding"/>
    <property type="evidence" value="ECO:0007669"/>
    <property type="project" value="UniProtKB-KW"/>
</dbReference>
<dbReference type="RefSeq" id="WP_076835900.1">
    <property type="nucleotide sequence ID" value="NZ_CP019434.1"/>
</dbReference>
<keyword evidence="3" id="KW-0862">Zinc</keyword>
<evidence type="ECO:0000256" key="2">
    <source>
        <dbReference type="ARBA" id="ARBA00022723"/>
    </source>
</evidence>
<dbReference type="PANTHER" id="PTHR33337">
    <property type="entry name" value="GFA DOMAIN-CONTAINING PROTEIN"/>
    <property type="match status" value="1"/>
</dbReference>
<evidence type="ECO:0000313" key="6">
    <source>
        <dbReference type="EMBL" id="APZ42351.1"/>
    </source>
</evidence>
<evidence type="ECO:0000256" key="1">
    <source>
        <dbReference type="ARBA" id="ARBA00005495"/>
    </source>
</evidence>
<accession>A0A1P8UEV2</accession>
<dbReference type="PROSITE" id="PS51891">
    <property type="entry name" value="CENP_V_GFA"/>
    <property type="match status" value="1"/>
</dbReference>
<sequence>MSKKYNVHCDCGAVELEMSGTPKVHAFCHCEDCRALLDVPYHSIVAWDADNIRITSGAEDTVEYKYPTLKMTRVFCKHCGETLFNTNAMDWRLVSQLLIRKCNNGELPEELVSNAHFYYDRRIVDIDDQLPKN</sequence>
<dbReference type="Gene3D" id="3.90.1590.10">
    <property type="entry name" value="glutathione-dependent formaldehyde- activating enzyme (gfa)"/>
    <property type="match status" value="1"/>
</dbReference>
<evidence type="ECO:0000256" key="3">
    <source>
        <dbReference type="ARBA" id="ARBA00022833"/>
    </source>
</evidence>